<reference evidence="3" key="1">
    <citation type="submission" date="2025-08" db="UniProtKB">
        <authorList>
            <consortium name="RefSeq"/>
        </authorList>
    </citation>
    <scope>IDENTIFICATION</scope>
    <source>
        <tissue evidence="3">Gonad</tissue>
    </source>
</reference>
<sequence>MAKLQVNNRRQYMTVPPEVSSRRVTEKQLNTLAGKFGSEWENLAIHLDLTKADVDRYKADNPYNARSQIFSMLMGWRARKGSGATVGALVRNLEDFGVALDTFEFLIQKS</sequence>
<keyword evidence="2" id="KW-1185">Reference proteome</keyword>
<dbReference type="GO" id="GO:0007165">
    <property type="term" value="P:signal transduction"/>
    <property type="evidence" value="ECO:0007669"/>
    <property type="project" value="InterPro"/>
</dbReference>
<dbReference type="PROSITE" id="PS50017">
    <property type="entry name" value="DEATH_DOMAIN"/>
    <property type="match status" value="1"/>
</dbReference>
<feature type="domain" description="Death" evidence="1">
    <location>
        <begin position="25"/>
        <end position="97"/>
    </location>
</feature>
<dbReference type="SUPFAM" id="SSF47986">
    <property type="entry name" value="DEATH domain"/>
    <property type="match status" value="1"/>
</dbReference>
<proteinExistence type="predicted"/>
<gene>
    <name evidence="3" type="primary">LOC109477008</name>
</gene>
<dbReference type="OrthoDB" id="10031931at2759"/>
<dbReference type="InterPro" id="IPR016729">
    <property type="entry name" value="FADD"/>
</dbReference>
<protein>
    <submittedName>
        <fullName evidence="3">Death domain-containing protein CRADD-like</fullName>
    </submittedName>
</protein>
<name>A0A6P4ZVD8_BRABE</name>
<dbReference type="Proteomes" id="UP000515135">
    <property type="component" value="Unplaced"/>
</dbReference>
<dbReference type="KEGG" id="bbel:109477008"/>
<evidence type="ECO:0000259" key="1">
    <source>
        <dbReference type="PROSITE" id="PS50017"/>
    </source>
</evidence>
<dbReference type="PANTHER" id="PTHR15077">
    <property type="entry name" value="FAS-ASSOCIATING DEATH DOMAIN-CONTAINING PROTEIN FADD"/>
    <property type="match status" value="1"/>
</dbReference>
<evidence type="ECO:0000313" key="2">
    <source>
        <dbReference type="Proteomes" id="UP000515135"/>
    </source>
</evidence>
<dbReference type="AlphaFoldDB" id="A0A6P4ZVD8"/>
<dbReference type="InterPro" id="IPR011029">
    <property type="entry name" value="DEATH-like_dom_sf"/>
</dbReference>
<dbReference type="Pfam" id="PF00531">
    <property type="entry name" value="Death"/>
    <property type="match status" value="1"/>
</dbReference>
<dbReference type="RefSeq" id="XP_019633581.1">
    <property type="nucleotide sequence ID" value="XM_019778022.1"/>
</dbReference>
<accession>A0A6P4ZVD8</accession>
<evidence type="ECO:0000313" key="3">
    <source>
        <dbReference type="RefSeq" id="XP_019633581.1"/>
    </source>
</evidence>
<dbReference type="InterPro" id="IPR000488">
    <property type="entry name" value="Death_dom"/>
</dbReference>
<organism evidence="2 3">
    <name type="scientific">Branchiostoma belcheri</name>
    <name type="common">Amphioxus</name>
    <dbReference type="NCBI Taxonomy" id="7741"/>
    <lineage>
        <taxon>Eukaryota</taxon>
        <taxon>Metazoa</taxon>
        <taxon>Chordata</taxon>
        <taxon>Cephalochordata</taxon>
        <taxon>Leptocardii</taxon>
        <taxon>Amphioxiformes</taxon>
        <taxon>Branchiostomatidae</taxon>
        <taxon>Branchiostoma</taxon>
    </lineage>
</organism>
<dbReference type="Gene3D" id="1.10.533.10">
    <property type="entry name" value="Death Domain, Fas"/>
    <property type="match status" value="1"/>
</dbReference>
<dbReference type="GeneID" id="109477008"/>
<dbReference type="SMART" id="SM00005">
    <property type="entry name" value="DEATH"/>
    <property type="match status" value="1"/>
</dbReference>